<protein>
    <submittedName>
        <fullName evidence="1">Uncharacterized protein</fullName>
    </submittedName>
</protein>
<dbReference type="Proteomes" id="UP000319837">
    <property type="component" value="Unassembled WGS sequence"/>
</dbReference>
<name>A0A553STF7_NIACI</name>
<dbReference type="AlphaFoldDB" id="A0A553STF7"/>
<dbReference type="EMBL" id="RIBP01000001">
    <property type="protein sequence ID" value="TRZ40256.1"/>
    <property type="molecule type" value="Genomic_DNA"/>
</dbReference>
<sequence>MLKTQKSIRSLIIILVFFLVFSVSIPIKSSAEDYDETTVLPSDINEQLDNLIILLKEMNSLEIDLLDIENNSNQQIADLSSEAKNLYLGYEEMVDNGEYEDLVEELSEVEYKITDDSLFTSVNFSGTKVMAKSKGEVKISNATIKKLNELTGWSGGIFGVAAALIKMKLGLSPTALTLLIIAVGGLGLKAVNSCNKYNKGIILKGSFIGPVTMPLGTVTCKPVK</sequence>
<accession>A0A553STF7</accession>
<evidence type="ECO:0000313" key="2">
    <source>
        <dbReference type="Proteomes" id="UP000319837"/>
    </source>
</evidence>
<reference evidence="2" key="1">
    <citation type="submission" date="2018-10" db="EMBL/GenBank/DDBJ databases">
        <title>FDA dAtabase for Regulatory Grade micrObial Sequences (FDA-ARGOS): Supporting development and validation of Infectious Disease Dx tests.</title>
        <authorList>
            <person name="Minogue T."/>
            <person name="Wolcott M."/>
            <person name="Wasieloski L."/>
            <person name="Aguilar W."/>
            <person name="Moore D."/>
            <person name="Tallon L."/>
            <person name="Sadzewicz L."/>
            <person name="Sengamalay N."/>
            <person name="Ott S."/>
            <person name="Godinez A."/>
            <person name="Nagaraj S."/>
            <person name="Vavikolanu K."/>
            <person name="Vyas G."/>
            <person name="Nadendla S."/>
            <person name="George J."/>
            <person name="Sichtig H."/>
        </authorList>
    </citation>
    <scope>NUCLEOTIDE SEQUENCE [LARGE SCALE GENOMIC DNA]</scope>
    <source>
        <strain evidence="2">FDAARGOS_343</strain>
    </source>
</reference>
<dbReference type="RefSeq" id="WP_185763656.1">
    <property type="nucleotide sequence ID" value="NZ_RIBP01000001.1"/>
</dbReference>
<organism evidence="1 2">
    <name type="scientific">Niallia circulans</name>
    <name type="common">Bacillus circulans</name>
    <dbReference type="NCBI Taxonomy" id="1397"/>
    <lineage>
        <taxon>Bacteria</taxon>
        <taxon>Bacillati</taxon>
        <taxon>Bacillota</taxon>
        <taxon>Bacilli</taxon>
        <taxon>Bacillales</taxon>
        <taxon>Bacillaceae</taxon>
        <taxon>Niallia</taxon>
    </lineage>
</organism>
<evidence type="ECO:0000313" key="1">
    <source>
        <dbReference type="EMBL" id="TRZ40256.1"/>
    </source>
</evidence>
<gene>
    <name evidence="1" type="ORF">CEQ21_04790</name>
</gene>
<proteinExistence type="predicted"/>
<comment type="caution">
    <text evidence="1">The sequence shown here is derived from an EMBL/GenBank/DDBJ whole genome shotgun (WGS) entry which is preliminary data.</text>
</comment>